<organism evidence="1 2">
    <name type="scientific">Melittangium boletus DSM 14713</name>
    <dbReference type="NCBI Taxonomy" id="1294270"/>
    <lineage>
        <taxon>Bacteria</taxon>
        <taxon>Pseudomonadati</taxon>
        <taxon>Myxococcota</taxon>
        <taxon>Myxococcia</taxon>
        <taxon>Myxococcales</taxon>
        <taxon>Cystobacterineae</taxon>
        <taxon>Archangiaceae</taxon>
        <taxon>Melittangium</taxon>
    </lineage>
</organism>
<dbReference type="Pfam" id="PF11876">
    <property type="entry name" value="TsiV"/>
    <property type="match status" value="1"/>
</dbReference>
<dbReference type="EMBL" id="CP022163">
    <property type="protein sequence ID" value="ATB28785.1"/>
    <property type="molecule type" value="Genomic_DNA"/>
</dbReference>
<name>A0A250IAJ3_9BACT</name>
<dbReference type="InterPro" id="IPR021815">
    <property type="entry name" value="TsiV"/>
</dbReference>
<sequence length="304" mass="34763">MIEHYPRVRIYKTKREGEPDLLGIREGLSITFYMKHLHREIARDVLRAVDVYRQAVKPGVLAWYAEPYSGDWDDFDAKGQAYMWREMLEQPATGMWLSERPDSPTGYDVLYEGNLFEAEALNETNGVSFRLPTELMEERGPEWVRELALKLARELPYTSGHAGLCFHFPESVLGYTHAIRAHALRYPGLDIPGLSVDSASVGTRIKDVHWLNFLGPAVLEPLGGPAGLRARLHTPGTTVEELEEGRALVTLGAWPEAGDLEQGRDLPAWRELARVLEPWLYLGRSEWSGFSEEDMRRWERRFLD</sequence>
<evidence type="ECO:0008006" key="3">
    <source>
        <dbReference type="Google" id="ProtNLM"/>
    </source>
</evidence>
<keyword evidence="2" id="KW-1185">Reference proteome</keyword>
<reference evidence="1 2" key="1">
    <citation type="submission" date="2017-06" db="EMBL/GenBank/DDBJ databases">
        <authorList>
            <person name="Kim H.J."/>
            <person name="Triplett B.A."/>
        </authorList>
    </citation>
    <scope>NUCLEOTIDE SEQUENCE [LARGE SCALE GENOMIC DNA]</scope>
    <source>
        <strain evidence="1 2">DSM 14713</strain>
    </source>
</reference>
<dbReference type="KEGG" id="mbd:MEBOL_002234"/>
<gene>
    <name evidence="1" type="ORF">MEBOL_002234</name>
</gene>
<dbReference type="AlphaFoldDB" id="A0A250IAJ3"/>
<evidence type="ECO:0000313" key="1">
    <source>
        <dbReference type="EMBL" id="ATB28785.1"/>
    </source>
</evidence>
<evidence type="ECO:0000313" key="2">
    <source>
        <dbReference type="Proteomes" id="UP000217289"/>
    </source>
</evidence>
<dbReference type="Proteomes" id="UP000217289">
    <property type="component" value="Chromosome"/>
</dbReference>
<proteinExistence type="predicted"/>
<protein>
    <recommendedName>
        <fullName evidence="3">DUF3396 domain-containing protein</fullName>
    </recommendedName>
</protein>
<accession>A0A250IAJ3</accession>